<name>A0A913XLX8_EXADI</name>
<protein>
    <submittedName>
        <fullName evidence="3">Uncharacterized protein</fullName>
    </submittedName>
</protein>
<dbReference type="EnsemblMetazoa" id="XM_021050563.2">
    <property type="protein sequence ID" value="XP_020906222.1"/>
    <property type="gene ID" value="LOC110244358"/>
</dbReference>
<reference evidence="3" key="1">
    <citation type="submission" date="2022-11" db="UniProtKB">
        <authorList>
            <consortium name="EnsemblMetazoa"/>
        </authorList>
    </citation>
    <scope>IDENTIFICATION</scope>
</reference>
<dbReference type="InterPro" id="IPR038586">
    <property type="entry name" value="Tctex-1-like_sf"/>
</dbReference>
<dbReference type="OrthoDB" id="10248487at2759"/>
<feature type="region of interest" description="Disordered" evidence="2">
    <location>
        <begin position="1"/>
        <end position="35"/>
    </location>
</feature>
<dbReference type="Gene3D" id="3.30.1140.40">
    <property type="entry name" value="Tctex-1"/>
    <property type="match status" value="1"/>
</dbReference>
<feature type="compositionally biased region" description="Basic and acidic residues" evidence="2">
    <location>
        <begin position="10"/>
        <end position="20"/>
    </location>
</feature>
<keyword evidence="4" id="KW-1185">Reference proteome</keyword>
<dbReference type="GO" id="GO:0007018">
    <property type="term" value="P:microtubule-based movement"/>
    <property type="evidence" value="ECO:0007669"/>
    <property type="project" value="TreeGrafter"/>
</dbReference>
<comment type="similarity">
    <text evidence="1">Belongs to the dynein light chain Tctex-type family.</text>
</comment>
<dbReference type="GeneID" id="110244358"/>
<dbReference type="Proteomes" id="UP000887567">
    <property type="component" value="Unplaced"/>
</dbReference>
<dbReference type="RefSeq" id="XP_020906222.1">
    <property type="nucleotide sequence ID" value="XM_021050563.2"/>
</dbReference>
<dbReference type="KEGG" id="epa:110244358"/>
<dbReference type="InterPro" id="IPR005334">
    <property type="entry name" value="Tctex-1-like"/>
</dbReference>
<dbReference type="Pfam" id="PF03645">
    <property type="entry name" value="Tctex-1"/>
    <property type="match status" value="1"/>
</dbReference>
<dbReference type="PANTHER" id="PTHR21255:SF65">
    <property type="entry name" value="TCTEX1 DOMAIN-CONTAINING PROTEIN 2"/>
    <property type="match status" value="1"/>
</dbReference>
<dbReference type="OMA" id="CAWDEST"/>
<organism evidence="3 4">
    <name type="scientific">Exaiptasia diaphana</name>
    <name type="common">Tropical sea anemone</name>
    <name type="synonym">Aiptasia pulchella</name>
    <dbReference type="NCBI Taxonomy" id="2652724"/>
    <lineage>
        <taxon>Eukaryota</taxon>
        <taxon>Metazoa</taxon>
        <taxon>Cnidaria</taxon>
        <taxon>Anthozoa</taxon>
        <taxon>Hexacorallia</taxon>
        <taxon>Actiniaria</taxon>
        <taxon>Aiptasiidae</taxon>
        <taxon>Exaiptasia</taxon>
    </lineage>
</organism>
<dbReference type="CDD" id="cd21451">
    <property type="entry name" value="DLC-like_TCTEX1D"/>
    <property type="match status" value="1"/>
</dbReference>
<dbReference type="GO" id="GO:0045505">
    <property type="term" value="F:dynein intermediate chain binding"/>
    <property type="evidence" value="ECO:0007669"/>
    <property type="project" value="TreeGrafter"/>
</dbReference>
<evidence type="ECO:0000256" key="2">
    <source>
        <dbReference type="SAM" id="MobiDB-lite"/>
    </source>
</evidence>
<evidence type="ECO:0000256" key="1">
    <source>
        <dbReference type="ARBA" id="ARBA00005361"/>
    </source>
</evidence>
<accession>A0A913XLX8</accession>
<dbReference type="PANTHER" id="PTHR21255">
    <property type="entry name" value="T-COMPLEX-ASSOCIATED-TESTIS-EXPRESSED 1/ DYNEIN LIGHT CHAIN"/>
    <property type="match status" value="1"/>
</dbReference>
<dbReference type="AlphaFoldDB" id="A0A913XLX8"/>
<dbReference type="GO" id="GO:0005737">
    <property type="term" value="C:cytoplasm"/>
    <property type="evidence" value="ECO:0007669"/>
    <property type="project" value="TreeGrafter"/>
</dbReference>
<evidence type="ECO:0000313" key="3">
    <source>
        <dbReference type="EnsemblMetazoa" id="XP_020906222.1"/>
    </source>
</evidence>
<evidence type="ECO:0000313" key="4">
    <source>
        <dbReference type="Proteomes" id="UP000887567"/>
    </source>
</evidence>
<sequence>MESAQNVICKQREKDIEIKNPPKTRQRSRSLFEAERPKLTETDRGVFVLSHADFPKRERTQSDPTDPDKFVLKPMLANQGKIKKIIHDIFENALATKSYNAKESGAIAALLAAKIRDKVSELQLVSYKLACTCLITKRAIPAPVVESGCVWNSRNTSVDQDSFVEFLYKSQELYALGTVYGIYDPKFEKPTSCKSNSGGRPSPIPE</sequence>
<proteinExistence type="inferred from homology"/>
<dbReference type="GO" id="GO:0005868">
    <property type="term" value="C:cytoplasmic dynein complex"/>
    <property type="evidence" value="ECO:0007669"/>
    <property type="project" value="TreeGrafter"/>
</dbReference>